<evidence type="ECO:0000313" key="3">
    <source>
        <dbReference type="EMBL" id="AAF12979.1"/>
    </source>
</evidence>
<name>Q9TM02_CYACA</name>
<reference evidence="3" key="2">
    <citation type="journal article" date="2000" name="J. Mol. Evol.">
        <title>The structure and gene repertoire of an ancient red algal plastid genome.</title>
        <authorList>
            <person name="Glockner G."/>
            <person name="Rosenthal A."/>
            <person name="Valentin K."/>
        </authorList>
    </citation>
    <scope>NUCLEOTIDE SEQUENCE</scope>
    <source>
        <strain evidence="3">RK1</strain>
    </source>
</reference>
<dbReference type="GeneID" id="800117"/>
<dbReference type="Gene3D" id="3.40.50.720">
    <property type="entry name" value="NAD(P)-binding Rossmann-like Domain"/>
    <property type="match status" value="1"/>
</dbReference>
<dbReference type="Pfam" id="PF00899">
    <property type="entry name" value="ThiF"/>
    <property type="match status" value="1"/>
</dbReference>
<dbReference type="RefSeq" id="NP_045115.1">
    <property type="nucleotide sequence ID" value="NC_001840.1"/>
</dbReference>
<dbReference type="GO" id="GO:0016779">
    <property type="term" value="F:nucleotidyltransferase activity"/>
    <property type="evidence" value="ECO:0007669"/>
    <property type="project" value="TreeGrafter"/>
</dbReference>
<dbReference type="CDD" id="cd00757">
    <property type="entry name" value="ThiF_MoeB_HesA_family"/>
    <property type="match status" value="1"/>
</dbReference>
<dbReference type="SUPFAM" id="SSF52821">
    <property type="entry name" value="Rhodanese/Cell cycle control phosphatase"/>
    <property type="match status" value="1"/>
</dbReference>
<dbReference type="InterPro" id="IPR035985">
    <property type="entry name" value="Ubiquitin-activating_enz"/>
</dbReference>
<organism evidence="3">
    <name type="scientific">Cyanidium caldarium</name>
    <name type="common">Red alga</name>
    <dbReference type="NCBI Taxonomy" id="2771"/>
    <lineage>
        <taxon>Eukaryota</taxon>
        <taxon>Rhodophyta</taxon>
        <taxon>Bangiophyceae</taxon>
        <taxon>Cyanidiales</taxon>
        <taxon>Cyanidiaceae</taxon>
        <taxon>Cyanidium</taxon>
    </lineage>
</organism>
<proteinExistence type="inferred from homology"/>
<dbReference type="EMBL" id="AF022186">
    <property type="protein sequence ID" value="AAF12979.1"/>
    <property type="molecule type" value="Genomic_DNA"/>
</dbReference>
<dbReference type="PROSITE" id="PS50206">
    <property type="entry name" value="RHODANESE_3"/>
    <property type="match status" value="1"/>
</dbReference>
<dbReference type="PANTHER" id="PTHR10953">
    <property type="entry name" value="UBIQUITIN-ACTIVATING ENZYME E1"/>
    <property type="match status" value="1"/>
</dbReference>
<dbReference type="SUPFAM" id="SSF69572">
    <property type="entry name" value="Activating enzymes of the ubiquitin-like proteins"/>
    <property type="match status" value="1"/>
</dbReference>
<dbReference type="FunFam" id="3.40.50.720:FF:000080">
    <property type="entry name" value="Thiazole biosynthesis adenylyltransferase ThiF"/>
    <property type="match status" value="1"/>
</dbReference>
<gene>
    <name evidence="3" type="primary">chlN</name>
</gene>
<dbReference type="Gene3D" id="3.40.250.10">
    <property type="entry name" value="Rhodanese-like domain"/>
    <property type="match status" value="1"/>
</dbReference>
<protein>
    <recommendedName>
        <fullName evidence="2">Rhodanese domain-containing protein</fullName>
    </recommendedName>
</protein>
<evidence type="ECO:0000259" key="2">
    <source>
        <dbReference type="PROSITE" id="PS50206"/>
    </source>
</evidence>
<reference evidence="3" key="1">
    <citation type="submission" date="1999-11" db="EMBL/GenBank/DDBJ databases">
        <authorList>
            <person name="Gloeckner G."/>
            <person name="Rosenthal A."/>
            <person name="Valentin K."/>
        </authorList>
    </citation>
    <scope>NUCLEOTIDE SEQUENCE</scope>
    <source>
        <strain evidence="3">RK1</strain>
    </source>
</reference>
<accession>Q9TM02</accession>
<sequence>MIHFFDILTDFDYRMYNRQMILPELGLNGQINIKKSRVLCVGAGALGASSLMYLCAAGFGRLGIVDFDRVAISNLQRQIIHTYEAINTYKTFSAFNVLKQLNIHIKIDLYTTRLSSLNAVKLISYYDLVIDASDNFETKCIINDTCQLLKKPMIYAAVLKFIGQISVFNYRGGPSYRTICSKLPDSREFASCSESGVIGALPGVLGSLQAIEAVKVIIGKGQVLSGGILTLDVFKMFIRIFGIVFYKHLMSNNISTTLKSQEDKQRAAHNQELKIFRNILSLSLKDIDLILKMSRYRFKFLLLDVRTQQEHINIRFLKSSILPYACLENVNKIQCIIPKFACRYDLIILYCQCKTRSLRAARALASYNTNLIIIRLHGGVSSAIDHINQMVVSTK</sequence>
<keyword evidence="3" id="KW-0934">Plastid</keyword>
<dbReference type="InterPro" id="IPR000594">
    <property type="entry name" value="ThiF_NAD_FAD-bd"/>
</dbReference>
<dbReference type="GO" id="GO:0008146">
    <property type="term" value="F:sulfotransferase activity"/>
    <property type="evidence" value="ECO:0007669"/>
    <property type="project" value="TreeGrafter"/>
</dbReference>
<keyword evidence="3" id="KW-0150">Chloroplast</keyword>
<dbReference type="GO" id="GO:0008641">
    <property type="term" value="F:ubiquitin-like modifier activating enzyme activity"/>
    <property type="evidence" value="ECO:0007669"/>
    <property type="project" value="InterPro"/>
</dbReference>
<dbReference type="InterPro" id="IPR045886">
    <property type="entry name" value="ThiF/MoeB/HesA"/>
</dbReference>
<dbReference type="GO" id="GO:0004792">
    <property type="term" value="F:thiosulfate-cyanide sulfurtransferase activity"/>
    <property type="evidence" value="ECO:0007669"/>
    <property type="project" value="TreeGrafter"/>
</dbReference>
<geneLocation type="chloroplast" evidence="3"/>
<comment type="similarity">
    <text evidence="1">Belongs to the HesA/MoeB/ThiF family.</text>
</comment>
<dbReference type="InterPro" id="IPR036873">
    <property type="entry name" value="Rhodanese-like_dom_sf"/>
</dbReference>
<feature type="domain" description="Rhodanese" evidence="2">
    <location>
        <begin position="299"/>
        <end position="392"/>
    </location>
</feature>
<dbReference type="AlphaFoldDB" id="Q9TM02"/>
<dbReference type="PANTHER" id="PTHR10953:SF102">
    <property type="entry name" value="ADENYLYLTRANSFERASE AND SULFURTRANSFERASE MOCS3"/>
    <property type="match status" value="1"/>
</dbReference>
<evidence type="ECO:0000256" key="1">
    <source>
        <dbReference type="ARBA" id="ARBA00009919"/>
    </source>
</evidence>
<dbReference type="InterPro" id="IPR001763">
    <property type="entry name" value="Rhodanese-like_dom"/>
</dbReference>
<dbReference type="GO" id="GO:0005829">
    <property type="term" value="C:cytosol"/>
    <property type="evidence" value="ECO:0007669"/>
    <property type="project" value="TreeGrafter"/>
</dbReference>